<gene>
    <name evidence="5" type="ORF">BWX42_00065</name>
    <name evidence="2" type="ORF">BWX42_00340</name>
    <name evidence="3" type="ORF">BWX42_09970</name>
    <name evidence="4" type="ORF">BWX42_10030</name>
    <name evidence="6" type="ORF">FNV33_09360</name>
    <name evidence="7" type="ORF">FNV33_09715</name>
    <name evidence="8" type="ORF">FNV33_10070</name>
</gene>
<dbReference type="PROSITE" id="PS50943">
    <property type="entry name" value="HTH_CROC1"/>
    <property type="match status" value="1"/>
</dbReference>
<evidence type="ECO:0000313" key="8">
    <source>
        <dbReference type="EMBL" id="QDO92439.1"/>
    </source>
</evidence>
<dbReference type="Gene3D" id="1.10.260.40">
    <property type="entry name" value="lambda repressor-like DNA-binding domains"/>
    <property type="match status" value="1"/>
</dbReference>
<dbReference type="Proteomes" id="UP000190409">
    <property type="component" value="Unassembled WGS sequence"/>
</dbReference>
<dbReference type="SMART" id="SM00530">
    <property type="entry name" value="HTH_XRE"/>
    <property type="match status" value="1"/>
</dbReference>
<dbReference type="EMBL" id="CP041626">
    <property type="protein sequence ID" value="QDO92431.1"/>
    <property type="molecule type" value="Genomic_DNA"/>
</dbReference>
<dbReference type="EMBL" id="CP041626">
    <property type="protein sequence ID" value="QDO92435.1"/>
    <property type="molecule type" value="Genomic_DNA"/>
</dbReference>
<sequence>MALNLSRIKAERIACGKTQKEIAREMGLTRSAYAKRENGLVSIGADELEQISQVLEIPKEKMYIFFTDNVPKRERQLI</sequence>
<reference evidence="3 9" key="1">
    <citation type="submission" date="2017-01" db="EMBL/GenBank/DDBJ databases">
        <title>Complete Genome Sequence of Dolosigranulum pigrum isolated from a Patient with interstitial lung disease.</title>
        <authorList>
            <person name="Mukhopadhyay R."/>
            <person name="Joaquin J."/>
            <person name="Hogue R."/>
            <person name="Fitzgerald S."/>
            <person name="Jospin G."/>
            <person name="Eisen J.A."/>
            <person name="Chaturvedi V."/>
        </authorList>
    </citation>
    <scope>NUCLEOTIDE SEQUENCE [LARGE SCALE GENOMIC DNA]</scope>
    <source>
        <strain evidence="3 9">15S00348</strain>
    </source>
</reference>
<evidence type="ECO:0000313" key="5">
    <source>
        <dbReference type="EMBL" id="OOL82162.1"/>
    </source>
</evidence>
<evidence type="ECO:0000313" key="7">
    <source>
        <dbReference type="EMBL" id="QDO92435.1"/>
    </source>
</evidence>
<evidence type="ECO:0000259" key="1">
    <source>
        <dbReference type="PROSITE" id="PS50943"/>
    </source>
</evidence>
<dbReference type="InterPro" id="IPR010982">
    <property type="entry name" value="Lambda_DNA-bd_dom_sf"/>
</dbReference>
<proteinExistence type="predicted"/>
<dbReference type="KEGG" id="dpm:FNV33_09360"/>
<dbReference type="RefSeq" id="WP_077862001.1">
    <property type="nucleotide sequence ID" value="NZ_CP040411.1"/>
</dbReference>
<dbReference type="EMBL" id="MUYF01000003">
    <property type="protein sequence ID" value="OOL81967.1"/>
    <property type="molecule type" value="Genomic_DNA"/>
</dbReference>
<name>A0A1S8KQG1_9LACT</name>
<evidence type="ECO:0000313" key="3">
    <source>
        <dbReference type="EMBL" id="OOL81967.1"/>
    </source>
</evidence>
<dbReference type="Proteomes" id="UP000315953">
    <property type="component" value="Chromosome"/>
</dbReference>
<dbReference type="KEGG" id="dpm:FNV33_10070"/>
<evidence type="ECO:0000313" key="4">
    <source>
        <dbReference type="EMBL" id="OOL81975.1"/>
    </source>
</evidence>
<dbReference type="KEGG" id="dpm:FNV33_09715"/>
<feature type="domain" description="HTH cro/C1-type" evidence="1">
    <location>
        <begin position="8"/>
        <end position="62"/>
    </location>
</feature>
<evidence type="ECO:0000313" key="10">
    <source>
        <dbReference type="Proteomes" id="UP000315953"/>
    </source>
</evidence>
<reference evidence="6 10" key="2">
    <citation type="submission" date="2019-07" db="EMBL/GenBank/DDBJ databases">
        <title>Genome assembly of a nasal isolate of Dolosigranulum pigrum from a chronic sinusitis patient.</title>
        <authorList>
            <person name="Baig S."/>
            <person name="Overballe-Petersen S."/>
            <person name="Kaspar U."/>
            <person name="Rendboe A."/>
            <person name="de Man T."/>
            <person name="Liu C."/>
            <person name="Price L.B."/>
            <person name="Stegger M."/>
            <person name="Becker K."/>
            <person name="Skytt Andersen P."/>
        </authorList>
    </citation>
    <scope>NUCLEOTIDE SEQUENCE [LARGE SCALE GENOMIC DNA]</scope>
    <source>
        <strain evidence="6 10">83VPs-KB5</strain>
    </source>
</reference>
<evidence type="ECO:0000313" key="6">
    <source>
        <dbReference type="EMBL" id="QDO92431.1"/>
    </source>
</evidence>
<dbReference type="EMBL" id="CP041626">
    <property type="protein sequence ID" value="QDO92439.1"/>
    <property type="molecule type" value="Genomic_DNA"/>
</dbReference>
<dbReference type="CDD" id="cd00093">
    <property type="entry name" value="HTH_XRE"/>
    <property type="match status" value="1"/>
</dbReference>
<dbReference type="GO" id="GO:0003677">
    <property type="term" value="F:DNA binding"/>
    <property type="evidence" value="ECO:0007669"/>
    <property type="project" value="InterPro"/>
</dbReference>
<dbReference type="AlphaFoldDB" id="A0A1S8KQG1"/>
<dbReference type="EMBL" id="MUYF01000001">
    <property type="protein sequence ID" value="OOL82162.1"/>
    <property type="molecule type" value="Genomic_DNA"/>
</dbReference>
<dbReference type="EMBL" id="MUYF01000003">
    <property type="protein sequence ID" value="OOL80442.1"/>
    <property type="molecule type" value="Genomic_DNA"/>
</dbReference>
<dbReference type="Pfam" id="PF01381">
    <property type="entry name" value="HTH_3"/>
    <property type="match status" value="1"/>
</dbReference>
<dbReference type="InterPro" id="IPR001387">
    <property type="entry name" value="Cro/C1-type_HTH"/>
</dbReference>
<evidence type="ECO:0000313" key="9">
    <source>
        <dbReference type="Proteomes" id="UP000190409"/>
    </source>
</evidence>
<dbReference type="SUPFAM" id="SSF47413">
    <property type="entry name" value="lambda repressor-like DNA-binding domains"/>
    <property type="match status" value="1"/>
</dbReference>
<protein>
    <submittedName>
        <fullName evidence="3 6">Transcriptional regulator</fullName>
    </submittedName>
</protein>
<evidence type="ECO:0000313" key="2">
    <source>
        <dbReference type="EMBL" id="OOL80442.1"/>
    </source>
</evidence>
<accession>A0A1S8KQG1</accession>
<dbReference type="EMBL" id="MUYF01000003">
    <property type="protein sequence ID" value="OOL81975.1"/>
    <property type="molecule type" value="Genomic_DNA"/>
</dbReference>
<organism evidence="3 9">
    <name type="scientific">Dolosigranulum pigrum</name>
    <dbReference type="NCBI Taxonomy" id="29394"/>
    <lineage>
        <taxon>Bacteria</taxon>
        <taxon>Bacillati</taxon>
        <taxon>Bacillota</taxon>
        <taxon>Bacilli</taxon>
        <taxon>Lactobacillales</taxon>
        <taxon>Carnobacteriaceae</taxon>
        <taxon>Dolosigranulum</taxon>
    </lineage>
</organism>